<gene>
    <name evidence="1" type="ORF">GGQ01_002298</name>
</gene>
<protein>
    <submittedName>
        <fullName evidence="1">Uncharacterized protein</fullName>
    </submittedName>
</protein>
<name>A0A9X2UN93_9BACT</name>
<organism evidence="1 2">
    <name type="scientific">Salinibacter ruber</name>
    <dbReference type="NCBI Taxonomy" id="146919"/>
    <lineage>
        <taxon>Bacteria</taxon>
        <taxon>Pseudomonadati</taxon>
        <taxon>Rhodothermota</taxon>
        <taxon>Rhodothermia</taxon>
        <taxon>Rhodothermales</taxon>
        <taxon>Salinibacteraceae</taxon>
        <taxon>Salinibacter</taxon>
    </lineage>
</organism>
<evidence type="ECO:0000313" key="2">
    <source>
        <dbReference type="Proteomes" id="UP001155040"/>
    </source>
</evidence>
<proteinExistence type="predicted"/>
<reference evidence="1" key="1">
    <citation type="submission" date="2022-08" db="EMBL/GenBank/DDBJ databases">
        <title>Genomic Encyclopedia of Type Strains, Phase V (KMG-V): Genome sequencing to study the core and pangenomes of soil and plant-associated prokaryotes.</title>
        <authorList>
            <person name="Whitman W."/>
        </authorList>
    </citation>
    <scope>NUCLEOTIDE SEQUENCE</scope>
    <source>
        <strain evidence="1">SP3012</strain>
    </source>
</reference>
<evidence type="ECO:0000313" key="1">
    <source>
        <dbReference type="EMBL" id="MCS4037218.1"/>
    </source>
</evidence>
<dbReference type="RefSeq" id="WP_183957881.1">
    <property type="nucleotide sequence ID" value="NZ_JACIFC010000018.1"/>
</dbReference>
<sequence>MSLTEFLTEVFCLLGVMLLDLKGQLRENGEALRSRGPSPTVADSVVLTCELAGEFLGYDTDKGLLQYFRRHHQDLFPKLDEVPWRLLPGRPPICGRPEHMLRRRLLRRLWKRHRGVAPQIGITDSFPIPICRLMRASHCQLFEAEATFGHNETNDQTTCGFRGHVEVAWPGAAW</sequence>
<dbReference type="AlphaFoldDB" id="A0A9X2UN93"/>
<dbReference type="Proteomes" id="UP001155040">
    <property type="component" value="Unassembled WGS sequence"/>
</dbReference>
<accession>A0A9X2UN93</accession>
<comment type="caution">
    <text evidence="1">The sequence shown here is derived from an EMBL/GenBank/DDBJ whole genome shotgun (WGS) entry which is preliminary data.</text>
</comment>
<dbReference type="EMBL" id="JANUBF010000015">
    <property type="protein sequence ID" value="MCS4037218.1"/>
    <property type="molecule type" value="Genomic_DNA"/>
</dbReference>